<dbReference type="Gene3D" id="3.30.750.140">
    <property type="match status" value="1"/>
</dbReference>
<dbReference type="EMBL" id="JALIDZ010000003">
    <property type="protein sequence ID" value="MCT8971799.1"/>
    <property type="molecule type" value="Genomic_DNA"/>
</dbReference>
<dbReference type="InterPro" id="IPR021136">
    <property type="entry name" value="Flagellar_hook_control-like_C"/>
</dbReference>
<feature type="compositionally biased region" description="Polar residues" evidence="1">
    <location>
        <begin position="266"/>
        <end position="275"/>
    </location>
</feature>
<accession>A0AAW5QWA3</accession>
<keyword evidence="3" id="KW-0282">Flagellum</keyword>
<keyword evidence="4" id="KW-1185">Reference proteome</keyword>
<feature type="region of interest" description="Disordered" evidence="1">
    <location>
        <begin position="477"/>
        <end position="525"/>
    </location>
</feature>
<dbReference type="AlphaFoldDB" id="A0AAW5QWA3"/>
<keyword evidence="3" id="KW-0969">Cilium</keyword>
<feature type="compositionally biased region" description="Basic and acidic residues" evidence="1">
    <location>
        <begin position="276"/>
        <end position="291"/>
    </location>
</feature>
<dbReference type="PANTHER" id="PTHR37533">
    <property type="entry name" value="FLAGELLAR HOOK-LENGTH CONTROL PROTEIN"/>
    <property type="match status" value="1"/>
</dbReference>
<feature type="region of interest" description="Disordered" evidence="1">
    <location>
        <begin position="126"/>
        <end position="151"/>
    </location>
</feature>
<dbReference type="InterPro" id="IPR052563">
    <property type="entry name" value="FliK"/>
</dbReference>
<feature type="compositionally biased region" description="Basic and acidic residues" evidence="1">
    <location>
        <begin position="483"/>
        <end position="494"/>
    </location>
</feature>
<dbReference type="RefSeq" id="WP_261615369.1">
    <property type="nucleotide sequence ID" value="NZ_JALIDZ010000003.1"/>
</dbReference>
<evidence type="ECO:0000256" key="1">
    <source>
        <dbReference type="SAM" id="MobiDB-lite"/>
    </source>
</evidence>
<dbReference type="InterPro" id="IPR038610">
    <property type="entry name" value="FliK-like_C_sf"/>
</dbReference>
<evidence type="ECO:0000313" key="3">
    <source>
        <dbReference type="EMBL" id="MCT8971799.1"/>
    </source>
</evidence>
<evidence type="ECO:0000313" key="4">
    <source>
        <dbReference type="Proteomes" id="UP001320898"/>
    </source>
</evidence>
<feature type="compositionally biased region" description="Polar residues" evidence="1">
    <location>
        <begin position="126"/>
        <end position="137"/>
    </location>
</feature>
<comment type="caution">
    <text evidence="3">The sequence shown here is derived from an EMBL/GenBank/DDBJ whole genome shotgun (WGS) entry which is preliminary data.</text>
</comment>
<dbReference type="Proteomes" id="UP001320898">
    <property type="component" value="Unassembled WGS sequence"/>
</dbReference>
<dbReference type="PANTHER" id="PTHR37533:SF2">
    <property type="entry name" value="FLAGELLAR HOOK-LENGTH CONTROL PROTEIN"/>
    <property type="match status" value="1"/>
</dbReference>
<name>A0AAW5QWA3_9HYPH</name>
<evidence type="ECO:0000259" key="2">
    <source>
        <dbReference type="Pfam" id="PF02120"/>
    </source>
</evidence>
<feature type="region of interest" description="Disordered" evidence="1">
    <location>
        <begin position="186"/>
        <end position="217"/>
    </location>
</feature>
<keyword evidence="3" id="KW-0966">Cell projection</keyword>
<dbReference type="CDD" id="cd17470">
    <property type="entry name" value="T3SS_Flik_C"/>
    <property type="match status" value="1"/>
</dbReference>
<reference evidence="3 4" key="1">
    <citation type="submission" date="2022-04" db="EMBL/GenBank/DDBJ databases">
        <authorList>
            <person name="Ye Y.-Q."/>
            <person name="Du Z.-J."/>
        </authorList>
    </citation>
    <scope>NUCLEOTIDE SEQUENCE [LARGE SCALE GENOMIC DNA]</scope>
    <source>
        <strain evidence="3 4">A6E488</strain>
    </source>
</reference>
<dbReference type="Pfam" id="PF02120">
    <property type="entry name" value="Flg_hook"/>
    <property type="match status" value="1"/>
</dbReference>
<sequence length="525" mass="52762">MTAAPANIATALHTAPLAGGKADAGRAGGGANGAAFLAVLDQMLGLATTGKGLPGMAAGKADPLRGAASETLPPWLQAFTEALTDAEAPMPANPQQGETEGTAAEGTAEDANALLAGVVDPTLAATTESEQPQSANNAPVEEAQAPTNRGQAVAAAIADAKAQLAESCEAANKGATGEVVSRVATDHAAGNAPGRGAEDRPAPAERSSLPATSVAQSSPDLAADLTADPDVDGVLAAFARRSAQTGPGSGQQSIINGIGAEASGLARQTAQNADGQTRRRDSELARADATAEKQNGAAGSGRTDSDALTRLLASGQAATKAPLATASGALADGATGADAQPGKPAATAPVLLTINEVASGTPLQTGTATQALATTAAAQAGHAARPDFGAMALRIAHEARDGKQHFEIALDPPELGRVEVRLEFSRDGRMTTHLLVDRSDTLDALARDARGLERALQAQGLKLDDGGVQYQLRDQSAFAQQHNHHDAHDRRDGAGNDGSDPTSIAEPEEPGARRRLVLGGLDVTI</sequence>
<organism evidence="3 4">
    <name type="scientific">Microbaculum marinisediminis</name>
    <dbReference type="NCBI Taxonomy" id="2931392"/>
    <lineage>
        <taxon>Bacteria</taxon>
        <taxon>Pseudomonadati</taxon>
        <taxon>Pseudomonadota</taxon>
        <taxon>Alphaproteobacteria</taxon>
        <taxon>Hyphomicrobiales</taxon>
        <taxon>Tepidamorphaceae</taxon>
        <taxon>Microbaculum</taxon>
    </lineage>
</organism>
<protein>
    <submittedName>
        <fullName evidence="3">Flagellar hook-length control protein FliK</fullName>
    </submittedName>
</protein>
<feature type="domain" description="Flagellar hook-length control protein-like C-terminal" evidence="2">
    <location>
        <begin position="394"/>
        <end position="471"/>
    </location>
</feature>
<feature type="region of interest" description="Disordered" evidence="1">
    <location>
        <begin position="265"/>
        <end position="304"/>
    </location>
</feature>
<proteinExistence type="predicted"/>
<gene>
    <name evidence="3" type="ORF">MUB46_08030</name>
</gene>